<feature type="transmembrane region" description="Helical" evidence="1">
    <location>
        <begin position="29"/>
        <end position="49"/>
    </location>
</feature>
<dbReference type="Proteomes" id="UP000612125">
    <property type="component" value="Segment"/>
</dbReference>
<accession>A0A7S5QYN7</accession>
<feature type="transmembrane region" description="Helical" evidence="1">
    <location>
        <begin position="6"/>
        <end position="22"/>
    </location>
</feature>
<evidence type="ECO:0000313" key="3">
    <source>
        <dbReference type="Proteomes" id="UP000612125"/>
    </source>
</evidence>
<gene>
    <name evidence="2" type="ORF">EVB57_008</name>
</gene>
<keyword evidence="1" id="KW-1133">Transmembrane helix</keyword>
<name>A0A7S5QYN7_9CAUD</name>
<proteinExistence type="predicted"/>
<keyword evidence="3" id="KW-1185">Reference proteome</keyword>
<evidence type="ECO:0000256" key="1">
    <source>
        <dbReference type="SAM" id="Phobius"/>
    </source>
</evidence>
<organism evidence="2 3">
    <name type="scientific">Rhizobium phage RHph_Y1_20</name>
    <dbReference type="NCBI Taxonomy" id="2509571"/>
    <lineage>
        <taxon>Viruses</taxon>
        <taxon>Duplodnaviria</taxon>
        <taxon>Heunggongvirae</taxon>
        <taxon>Uroviricota</taxon>
        <taxon>Caudoviricetes</taxon>
        <taxon>Autographivirales</taxon>
        <taxon>Dunnvirinae</taxon>
        <taxon>Tepoztlanvirus</taxon>
        <taxon>Tepoztlanvirus RHphY120</taxon>
    </lineage>
</organism>
<evidence type="ECO:0000313" key="2">
    <source>
        <dbReference type="EMBL" id="QIG68285.1"/>
    </source>
</evidence>
<keyword evidence="1" id="KW-0472">Membrane</keyword>
<dbReference type="EMBL" id="MN988488">
    <property type="protein sequence ID" value="QIG68285.1"/>
    <property type="molecule type" value="Genomic_DNA"/>
</dbReference>
<keyword evidence="1" id="KW-0812">Transmembrane</keyword>
<sequence length="124" mass="13593">MIAALIVAGFALSLTLFLVMQRTGRLKLFLGYAGVVDILFTILIFGLFAHTFSGVVAGTFAGLFMACGLTIMRNMVGYERIGRKGLKFIVVYTEPKWSIGRTARKTVNTVKQRIEPIFSEGVPA</sequence>
<feature type="transmembrane region" description="Helical" evidence="1">
    <location>
        <begin position="55"/>
        <end position="76"/>
    </location>
</feature>
<protein>
    <submittedName>
        <fullName evidence="2">Uncharacterized protein</fullName>
    </submittedName>
</protein>
<reference evidence="2 3" key="1">
    <citation type="submission" date="2020-01" db="EMBL/GenBank/DDBJ databases">
        <title>Patterns of diversity and host range of bacteriophage communities associated with bean-nodulatin bacteria.</title>
        <authorList>
            <person name="Vann Cauwenberghe J."/>
            <person name="Santamaria R.I."/>
            <person name="Bustos P."/>
            <person name="Juarez S."/>
            <person name="Gonzalez V."/>
        </authorList>
    </citation>
    <scope>NUCLEOTIDE SEQUENCE [LARGE SCALE GENOMIC DNA]</scope>
    <source>
        <strain evidence="3">RHph</strain>
    </source>
</reference>